<evidence type="ECO:0000313" key="5">
    <source>
        <dbReference type="EMBL" id="NYI08879.1"/>
    </source>
</evidence>
<accession>A0A7Y9YBL5</accession>
<evidence type="ECO:0000313" key="6">
    <source>
        <dbReference type="Proteomes" id="UP000537326"/>
    </source>
</evidence>
<dbReference type="GO" id="GO:0003700">
    <property type="term" value="F:DNA-binding transcription factor activity"/>
    <property type="evidence" value="ECO:0007669"/>
    <property type="project" value="InterPro"/>
</dbReference>
<dbReference type="InterPro" id="IPR036388">
    <property type="entry name" value="WH-like_DNA-bd_sf"/>
</dbReference>
<organism evidence="5 6">
    <name type="scientific">Nocardioides marinus</name>
    <dbReference type="NCBI Taxonomy" id="374514"/>
    <lineage>
        <taxon>Bacteria</taxon>
        <taxon>Bacillati</taxon>
        <taxon>Actinomycetota</taxon>
        <taxon>Actinomycetes</taxon>
        <taxon>Propionibacteriales</taxon>
        <taxon>Nocardioidaceae</taxon>
        <taxon>Nocardioides</taxon>
    </lineage>
</organism>
<dbReference type="InterPro" id="IPR023187">
    <property type="entry name" value="Tscrpt_reg_MarR-type_CS"/>
</dbReference>
<dbReference type="Pfam" id="PF12802">
    <property type="entry name" value="MarR_2"/>
    <property type="match status" value="1"/>
</dbReference>
<keyword evidence="1" id="KW-0805">Transcription regulation</keyword>
<keyword evidence="3" id="KW-0804">Transcription</keyword>
<dbReference type="SMART" id="SM00347">
    <property type="entry name" value="HTH_MARR"/>
    <property type="match status" value="1"/>
</dbReference>
<dbReference type="InterPro" id="IPR039422">
    <property type="entry name" value="MarR/SlyA-like"/>
</dbReference>
<keyword evidence="6" id="KW-1185">Reference proteome</keyword>
<dbReference type="SUPFAM" id="SSF46785">
    <property type="entry name" value="Winged helix' DNA-binding domain"/>
    <property type="match status" value="1"/>
</dbReference>
<proteinExistence type="predicted"/>
<gene>
    <name evidence="5" type="ORF">BKA05_000394</name>
</gene>
<dbReference type="Gene3D" id="1.10.10.10">
    <property type="entry name" value="Winged helix-like DNA-binding domain superfamily/Winged helix DNA-binding domain"/>
    <property type="match status" value="1"/>
</dbReference>
<dbReference type="PANTHER" id="PTHR33164">
    <property type="entry name" value="TRANSCRIPTIONAL REGULATOR, MARR FAMILY"/>
    <property type="match status" value="1"/>
</dbReference>
<dbReference type="RefSeq" id="WP_179529932.1">
    <property type="nucleotide sequence ID" value="NZ_BAAAPP010000002.1"/>
</dbReference>
<dbReference type="GO" id="GO:0006950">
    <property type="term" value="P:response to stress"/>
    <property type="evidence" value="ECO:0007669"/>
    <property type="project" value="TreeGrafter"/>
</dbReference>
<dbReference type="InterPro" id="IPR036390">
    <property type="entry name" value="WH_DNA-bd_sf"/>
</dbReference>
<dbReference type="InterPro" id="IPR000835">
    <property type="entry name" value="HTH_MarR-typ"/>
</dbReference>
<comment type="caution">
    <text evidence="5">The sequence shown here is derived from an EMBL/GenBank/DDBJ whole genome shotgun (WGS) entry which is preliminary data.</text>
</comment>
<protein>
    <submittedName>
        <fullName evidence="5">DNA-binding MarR family transcriptional regulator</fullName>
    </submittedName>
</protein>
<dbReference type="PROSITE" id="PS01117">
    <property type="entry name" value="HTH_MARR_1"/>
    <property type="match status" value="1"/>
</dbReference>
<name>A0A7Y9YBL5_9ACTN</name>
<evidence type="ECO:0000256" key="3">
    <source>
        <dbReference type="ARBA" id="ARBA00023163"/>
    </source>
</evidence>
<dbReference type="PANTHER" id="PTHR33164:SF57">
    <property type="entry name" value="MARR-FAMILY TRANSCRIPTIONAL REGULATOR"/>
    <property type="match status" value="1"/>
</dbReference>
<evidence type="ECO:0000259" key="4">
    <source>
        <dbReference type="PROSITE" id="PS50995"/>
    </source>
</evidence>
<dbReference type="EMBL" id="JACBZI010000001">
    <property type="protein sequence ID" value="NYI08879.1"/>
    <property type="molecule type" value="Genomic_DNA"/>
</dbReference>
<feature type="domain" description="HTH marR-type" evidence="4">
    <location>
        <begin position="10"/>
        <end position="144"/>
    </location>
</feature>
<dbReference type="PROSITE" id="PS50995">
    <property type="entry name" value="HTH_MARR_2"/>
    <property type="match status" value="1"/>
</dbReference>
<keyword evidence="2 5" id="KW-0238">DNA-binding</keyword>
<evidence type="ECO:0000256" key="2">
    <source>
        <dbReference type="ARBA" id="ARBA00023125"/>
    </source>
</evidence>
<reference evidence="5 6" key="1">
    <citation type="submission" date="2020-07" db="EMBL/GenBank/DDBJ databases">
        <title>Sequencing the genomes of 1000 actinobacteria strains.</title>
        <authorList>
            <person name="Klenk H.-P."/>
        </authorList>
    </citation>
    <scope>NUCLEOTIDE SEQUENCE [LARGE SCALE GENOMIC DNA]</scope>
    <source>
        <strain evidence="5 6">DSM 18248</strain>
    </source>
</reference>
<evidence type="ECO:0000256" key="1">
    <source>
        <dbReference type="ARBA" id="ARBA00023015"/>
    </source>
</evidence>
<sequence>MSAAPRPESLTRLEQEVGVLVRRIRRVIAERAGAVHPELQPASYLMLAHVAEHGPMRASTVADLFSIDKGAISRQVTHLIELGLIEKSPDPEDGRAWLLTATPDARQRLEQVAVSRRRYLADRLDGWEAGDLETFTHLLARYNESLGAGTEVD</sequence>
<dbReference type="Proteomes" id="UP000537326">
    <property type="component" value="Unassembled WGS sequence"/>
</dbReference>
<dbReference type="GO" id="GO:0003677">
    <property type="term" value="F:DNA binding"/>
    <property type="evidence" value="ECO:0007669"/>
    <property type="project" value="UniProtKB-KW"/>
</dbReference>
<dbReference type="AlphaFoldDB" id="A0A7Y9YBL5"/>